<dbReference type="PATRIC" id="fig|43658.6.peg.4873"/>
<dbReference type="AlphaFoldDB" id="A0A0L0EWY3"/>
<feature type="transmembrane region" description="Helical" evidence="1">
    <location>
        <begin position="16"/>
        <end position="34"/>
    </location>
</feature>
<proteinExistence type="predicted"/>
<reference evidence="3" key="1">
    <citation type="submission" date="2015-07" db="EMBL/GenBank/DDBJ databases">
        <title>Draft genome sequence of a Pseudoalteromonas rubra strain, OCN096, isolated from Kaneohe Bay, Oahu, Hawaii.</title>
        <authorList>
            <person name="Beurmann S."/>
            <person name="Ushijima B."/>
            <person name="Belcaid M."/>
            <person name="Callahan S.M."/>
            <person name="Aeby G.S."/>
        </authorList>
    </citation>
    <scope>NUCLEOTIDE SEQUENCE [LARGE SCALE GENOMIC DNA]</scope>
    <source>
        <strain evidence="3">OCN096</strain>
    </source>
</reference>
<keyword evidence="1" id="KW-1133">Transmembrane helix</keyword>
<keyword evidence="1" id="KW-0812">Transmembrane</keyword>
<accession>A0A0L0EWY3</accession>
<protein>
    <submittedName>
        <fullName evidence="2">Uncharacterized protein</fullName>
    </submittedName>
</protein>
<comment type="caution">
    <text evidence="2">The sequence shown here is derived from an EMBL/GenBank/DDBJ whole genome shotgun (WGS) entry which is preliminary data.</text>
</comment>
<evidence type="ECO:0000256" key="1">
    <source>
        <dbReference type="SAM" id="Phobius"/>
    </source>
</evidence>
<organism evidence="2 3">
    <name type="scientific">Pseudoalteromonas rubra</name>
    <dbReference type="NCBI Taxonomy" id="43658"/>
    <lineage>
        <taxon>Bacteria</taxon>
        <taxon>Pseudomonadati</taxon>
        <taxon>Pseudomonadota</taxon>
        <taxon>Gammaproteobacteria</taxon>
        <taxon>Alteromonadales</taxon>
        <taxon>Pseudoalteromonadaceae</taxon>
        <taxon>Pseudoalteromonas</taxon>
    </lineage>
</organism>
<keyword evidence="1" id="KW-0472">Membrane</keyword>
<name>A0A0L0EWY3_9GAMM</name>
<evidence type="ECO:0000313" key="3">
    <source>
        <dbReference type="Proteomes" id="UP000036850"/>
    </source>
</evidence>
<sequence>MSGMEEQKLRSEIFKNYWGVIAIILGGIWALYNFHILRTEYSAQLDLSVKESKLVALDLDIEVSILDVHCEDKIGLELDVLIENKGSYPIKLNLANEKTGFGVTKVVEGNDSNGHPNVKKFYPSVPYSFHYNGFWAEKKAVVALPNVITKITYFVTVDEPGYYLASFFSAIPQESLNLIEKHTKGKEGGTASALNTWSTIKYFSIPNHTKSIECN</sequence>
<gene>
    <name evidence="2" type="ORF">AC626_01555</name>
</gene>
<evidence type="ECO:0000313" key="2">
    <source>
        <dbReference type="EMBL" id="KNC68946.1"/>
    </source>
</evidence>
<dbReference type="Proteomes" id="UP000036850">
    <property type="component" value="Unassembled WGS sequence"/>
</dbReference>
<dbReference type="EMBL" id="LFZX01000006">
    <property type="protein sequence ID" value="KNC68946.1"/>
    <property type="molecule type" value="Genomic_DNA"/>
</dbReference>